<dbReference type="GO" id="GO:0046872">
    <property type="term" value="F:metal ion binding"/>
    <property type="evidence" value="ECO:0007669"/>
    <property type="project" value="UniProtKB-KW"/>
</dbReference>
<dbReference type="GO" id="GO:0010945">
    <property type="term" value="F:coenzyme A diphosphatase activity"/>
    <property type="evidence" value="ECO:0007669"/>
    <property type="project" value="InterPro"/>
</dbReference>
<dbReference type="InterPro" id="IPR015797">
    <property type="entry name" value="NUDIX_hydrolase-like_dom_sf"/>
</dbReference>
<comment type="cofactor">
    <cofactor evidence="1">
        <name>Mn(2+)</name>
        <dbReference type="ChEBI" id="CHEBI:29035"/>
    </cofactor>
</comment>
<evidence type="ECO:0000256" key="2">
    <source>
        <dbReference type="ARBA" id="ARBA00001946"/>
    </source>
</evidence>
<keyword evidence="9" id="KW-1185">Reference proteome</keyword>
<evidence type="ECO:0000256" key="4">
    <source>
        <dbReference type="ARBA" id="ARBA00022801"/>
    </source>
</evidence>
<name>A0A1M6N989_9FIRM</name>
<dbReference type="Proteomes" id="UP000184536">
    <property type="component" value="Unassembled WGS sequence"/>
</dbReference>
<evidence type="ECO:0000256" key="6">
    <source>
        <dbReference type="ARBA" id="ARBA00023211"/>
    </source>
</evidence>
<evidence type="ECO:0000256" key="3">
    <source>
        <dbReference type="ARBA" id="ARBA00022723"/>
    </source>
</evidence>
<proteinExistence type="predicted"/>
<dbReference type="PROSITE" id="PS51462">
    <property type="entry name" value="NUDIX"/>
    <property type="match status" value="1"/>
</dbReference>
<accession>A0A1M6N989</accession>
<reference evidence="9" key="1">
    <citation type="submission" date="2016-11" db="EMBL/GenBank/DDBJ databases">
        <authorList>
            <person name="Varghese N."/>
            <person name="Submissions S."/>
        </authorList>
    </citation>
    <scope>NUCLEOTIDE SEQUENCE [LARGE SCALE GENOMIC DNA]</scope>
    <source>
        <strain evidence="9">DSM 17957</strain>
    </source>
</reference>
<keyword evidence="6" id="KW-0464">Manganese</keyword>
<dbReference type="InterPro" id="IPR045121">
    <property type="entry name" value="CoAse"/>
</dbReference>
<dbReference type="OrthoDB" id="9802805at2"/>
<keyword evidence="4" id="KW-0378">Hydrolase</keyword>
<dbReference type="Gene3D" id="3.90.79.10">
    <property type="entry name" value="Nucleoside Triphosphate Pyrophosphohydrolase"/>
    <property type="match status" value="1"/>
</dbReference>
<evidence type="ECO:0000256" key="5">
    <source>
        <dbReference type="ARBA" id="ARBA00022842"/>
    </source>
</evidence>
<gene>
    <name evidence="8" type="ORF">SAMN02745975_03235</name>
</gene>
<keyword evidence="5" id="KW-0460">Magnesium</keyword>
<dbReference type="PANTHER" id="PTHR12992">
    <property type="entry name" value="NUDIX HYDROLASE"/>
    <property type="match status" value="1"/>
</dbReference>
<dbReference type="STRING" id="1121919.SAMN02745975_03235"/>
<comment type="cofactor">
    <cofactor evidence="2">
        <name>Mg(2+)</name>
        <dbReference type="ChEBI" id="CHEBI:18420"/>
    </cofactor>
</comment>
<dbReference type="InterPro" id="IPR000086">
    <property type="entry name" value="NUDIX_hydrolase_dom"/>
</dbReference>
<dbReference type="PROSITE" id="PS00893">
    <property type="entry name" value="NUDIX_BOX"/>
    <property type="match status" value="1"/>
</dbReference>
<feature type="domain" description="Nudix hydrolase" evidence="7">
    <location>
        <begin position="21"/>
        <end position="155"/>
    </location>
</feature>
<sequence length="207" mass="23783">MKISSLKEITQNRQAKPEGDYKGFSILVPLLQVQDELHLLFEIRSENLKTQPGEVCFPGGRIEKDESPEQCALRETAEELGLDEERIELFGPLDYIVTPYNLILYPFLGALPKIPLKDFSFNPDEVSSLFTVPLSFFIENPPLDHPIHIKTEVDDDFPFDKIQNGRNYNWKIGSYPVLFYEYGPYIIWGMTARIVKNLVEILTGKKS</sequence>
<dbReference type="CDD" id="cd03426">
    <property type="entry name" value="NUDIX_CoAse_Nudt7"/>
    <property type="match status" value="1"/>
</dbReference>
<evidence type="ECO:0000256" key="1">
    <source>
        <dbReference type="ARBA" id="ARBA00001936"/>
    </source>
</evidence>
<keyword evidence="3" id="KW-0479">Metal-binding</keyword>
<organism evidence="8 9">
    <name type="scientific">Geosporobacter subterraneus DSM 17957</name>
    <dbReference type="NCBI Taxonomy" id="1121919"/>
    <lineage>
        <taxon>Bacteria</taxon>
        <taxon>Bacillati</taxon>
        <taxon>Bacillota</taxon>
        <taxon>Clostridia</taxon>
        <taxon>Peptostreptococcales</taxon>
        <taxon>Thermotaleaceae</taxon>
        <taxon>Geosporobacter</taxon>
    </lineage>
</organism>
<dbReference type="RefSeq" id="WP_110942248.1">
    <property type="nucleotide sequence ID" value="NZ_FQZV01000053.1"/>
</dbReference>
<dbReference type="EMBL" id="FQZV01000053">
    <property type="protein sequence ID" value="SHJ92242.1"/>
    <property type="molecule type" value="Genomic_DNA"/>
</dbReference>
<dbReference type="PANTHER" id="PTHR12992:SF11">
    <property type="entry name" value="MITOCHONDRIAL COENZYME A DIPHOSPHATASE NUDT8"/>
    <property type="match status" value="1"/>
</dbReference>
<protein>
    <submittedName>
        <fullName evidence="8">NUDIX domain-containing protein</fullName>
    </submittedName>
</protein>
<dbReference type="InterPro" id="IPR020084">
    <property type="entry name" value="NUDIX_hydrolase_CS"/>
</dbReference>
<evidence type="ECO:0000259" key="7">
    <source>
        <dbReference type="PROSITE" id="PS51462"/>
    </source>
</evidence>
<evidence type="ECO:0000313" key="9">
    <source>
        <dbReference type="Proteomes" id="UP000184536"/>
    </source>
</evidence>
<dbReference type="SUPFAM" id="SSF55811">
    <property type="entry name" value="Nudix"/>
    <property type="match status" value="1"/>
</dbReference>
<evidence type="ECO:0000313" key="8">
    <source>
        <dbReference type="EMBL" id="SHJ92242.1"/>
    </source>
</evidence>
<dbReference type="Pfam" id="PF00293">
    <property type="entry name" value="NUDIX"/>
    <property type="match status" value="1"/>
</dbReference>
<dbReference type="AlphaFoldDB" id="A0A1M6N989"/>